<dbReference type="Gene3D" id="2.130.10.10">
    <property type="entry name" value="YVTN repeat-like/Quinoprotein amine dehydrogenase"/>
    <property type="match status" value="2"/>
</dbReference>
<protein>
    <recommendedName>
        <fullName evidence="5">Doublecortin domain-containing protein</fullName>
    </recommendedName>
</protein>
<feature type="domain" description="Doublecortin" evidence="5">
    <location>
        <begin position="195"/>
        <end position="277"/>
    </location>
</feature>
<feature type="compositionally biased region" description="Polar residues" evidence="4">
    <location>
        <begin position="50"/>
        <end position="77"/>
    </location>
</feature>
<keyword evidence="7" id="KW-1185">Reference proteome</keyword>
<dbReference type="Pfam" id="PF23409">
    <property type="entry name" value="Beta-prop_EML"/>
    <property type="match status" value="1"/>
</dbReference>
<dbReference type="InterPro" id="IPR055439">
    <property type="entry name" value="Beta-prop_EML_1st"/>
</dbReference>
<dbReference type="PROSITE" id="PS50082">
    <property type="entry name" value="WD_REPEATS_2"/>
    <property type="match status" value="2"/>
</dbReference>
<dbReference type="InterPro" id="IPR003533">
    <property type="entry name" value="Doublecortin_dom"/>
</dbReference>
<feature type="compositionally biased region" description="Polar residues" evidence="4">
    <location>
        <begin position="508"/>
        <end position="527"/>
    </location>
</feature>
<keyword evidence="1 3" id="KW-0853">WD repeat</keyword>
<dbReference type="GO" id="GO:0035556">
    <property type="term" value="P:intracellular signal transduction"/>
    <property type="evidence" value="ECO:0007669"/>
    <property type="project" value="InterPro"/>
</dbReference>
<feature type="compositionally biased region" description="Basic and acidic residues" evidence="4">
    <location>
        <begin position="23"/>
        <end position="35"/>
    </location>
</feature>
<feature type="region of interest" description="Disordered" evidence="4">
    <location>
        <begin position="457"/>
        <end position="551"/>
    </location>
</feature>
<dbReference type="SUPFAM" id="SSF50998">
    <property type="entry name" value="Quinoprotein alcohol dehydrogenase-like"/>
    <property type="match status" value="1"/>
</dbReference>
<evidence type="ECO:0000313" key="7">
    <source>
        <dbReference type="Proteomes" id="UP001208570"/>
    </source>
</evidence>
<name>A0AAD9IVD7_9ANNE</name>
<organism evidence="6 7">
    <name type="scientific">Paralvinella palmiformis</name>
    <dbReference type="NCBI Taxonomy" id="53620"/>
    <lineage>
        <taxon>Eukaryota</taxon>
        <taxon>Metazoa</taxon>
        <taxon>Spiralia</taxon>
        <taxon>Lophotrochozoa</taxon>
        <taxon>Annelida</taxon>
        <taxon>Polychaeta</taxon>
        <taxon>Sedentaria</taxon>
        <taxon>Canalipalpata</taxon>
        <taxon>Terebellida</taxon>
        <taxon>Terebelliformia</taxon>
        <taxon>Alvinellidae</taxon>
        <taxon>Paralvinella</taxon>
    </lineage>
</organism>
<dbReference type="PANTHER" id="PTHR13720:SF55">
    <property type="entry name" value="ECHINODERM MICROTUBULE-ASSOCIATED PROTEIN-LIKE CG42247"/>
    <property type="match status" value="1"/>
</dbReference>
<proteinExistence type="predicted"/>
<dbReference type="InterPro" id="IPR036322">
    <property type="entry name" value="WD40_repeat_dom_sf"/>
</dbReference>
<sequence>MNIVRRRQALFLCQYYRLEIRRQTDEQSRDPDSKVRWNNPDHTSNRHQSRNTTTNRSYSNDSNDTNDQYNGYKQSKANYPGAVRSVQPSGYQSKNNTERDYSVSPVAESQTHYRHSGVQKTNKTYDLVRNEDLYADEDYVEYKNEPLYRERNQLLGARGRSDPVEPNGRIFVDDDVDDDMETKLRRGDNSIHRGQLVTFYRNGDPIYKGLQTGISRQLFPTFETLVIWLNEKIQTTCGVRYIFSLATGKEVRELGEFRAGEKYVVSSSRSLLRVNYGKNTNIYWRNRALSAGKIRKAELDMYRRIENRTRKSRSYPGSRAGSDRSPFAKYPLGLKPRILTIRNNLHRDRVQKVILNPKTTQSFEEMLRDIGEMLQVQSFSQLADILGTLRTSEKKPELVCNEFIACGKEKFPTEMLLKNRKHNKEAISRYSGTNPNHVLKQPALIPDTFIVAGLSTDRDDEPILPPESDRDIQDQSPTSGSNAEISAIQNGSVMDEPLGQSHDDFRQSQDALNQSSNQSTWSRNPKQVPSPRSRASKRTTGKDKPFRKSMPELESIKVHIHGHLRGRYGYHGTDAINNLYTLISGEFLYNVASVVVIYNKSREKQRHYIEHTEDITCINLLDDGASARVVSGQKSNKYGGNLINDLPMYVTSIAFSPALPSSIKRSDRPSVGEVITGDSNGCITVWQRDDNDAYVINNRCSEAMKHAHNKPVFSLCMMKEGTLLSGGGGEIKAWDTTNNYRPIKSRNNVTDAVVQIPEDCGTVRAMVPRITSSTDGTLYIGTTTNSILEGSLQEKFSIVVQGHSEELWALDTHPTEQVFVSAGYDQYVTKWSMQTHKPLWKSYIEKPGMSVAFNPIGSLIVVGTSLGRFIVLNAQNGQHVTSVQVASDMEALDGIKYSPDGKLLAMGCHDGNIYLYKSEDDGKVYRKYPHDRSGVFKGHSNSVQYLDWSSDSKYLQSVSADYDLLCWDLKQMKETPAEMTREVQWATQTCVLNYNTLGAWSNLKEGEDITSLDRSKQMNTVAIGDNQGSISIYRFPCSSEKPECHRHKVYSGRINKLTYSSDDRYLVTSGGTDAGLMQWVIV</sequence>
<dbReference type="PROSITE" id="PS50309">
    <property type="entry name" value="DC"/>
    <property type="match status" value="2"/>
</dbReference>
<evidence type="ECO:0000256" key="1">
    <source>
        <dbReference type="ARBA" id="ARBA00022574"/>
    </source>
</evidence>
<dbReference type="InterPro" id="IPR015943">
    <property type="entry name" value="WD40/YVTN_repeat-like_dom_sf"/>
</dbReference>
<reference evidence="6" key="1">
    <citation type="journal article" date="2023" name="Mol. Biol. Evol.">
        <title>Third-Generation Sequencing Reveals the Adaptive Role of the Epigenome in Three Deep-Sea Polychaetes.</title>
        <authorList>
            <person name="Perez M."/>
            <person name="Aroh O."/>
            <person name="Sun Y."/>
            <person name="Lan Y."/>
            <person name="Juniper S.K."/>
            <person name="Young C.R."/>
            <person name="Angers B."/>
            <person name="Qian P.Y."/>
        </authorList>
    </citation>
    <scope>NUCLEOTIDE SEQUENCE</scope>
    <source>
        <strain evidence="6">P08H-3</strain>
    </source>
</reference>
<dbReference type="SMART" id="SM00537">
    <property type="entry name" value="DCX"/>
    <property type="match status" value="1"/>
</dbReference>
<dbReference type="InterPro" id="IPR050630">
    <property type="entry name" value="WD_repeat_EMAP"/>
</dbReference>
<evidence type="ECO:0000256" key="2">
    <source>
        <dbReference type="ARBA" id="ARBA00022737"/>
    </source>
</evidence>
<evidence type="ECO:0000313" key="6">
    <source>
        <dbReference type="EMBL" id="KAK2140780.1"/>
    </source>
</evidence>
<feature type="repeat" description="WD" evidence="3">
    <location>
        <begin position="800"/>
        <end position="841"/>
    </location>
</feature>
<dbReference type="EMBL" id="JAODUP010001250">
    <property type="protein sequence ID" value="KAK2140780.1"/>
    <property type="molecule type" value="Genomic_DNA"/>
</dbReference>
<dbReference type="Proteomes" id="UP001208570">
    <property type="component" value="Unassembled WGS sequence"/>
</dbReference>
<comment type="caution">
    <text evidence="6">The sequence shown here is derived from an EMBL/GenBank/DDBJ whole genome shotgun (WGS) entry which is preliminary data.</text>
</comment>
<dbReference type="SUPFAM" id="SSF50978">
    <property type="entry name" value="WD40 repeat-like"/>
    <property type="match status" value="1"/>
</dbReference>
<accession>A0AAD9IVD7</accession>
<dbReference type="InterPro" id="IPR055442">
    <property type="entry name" value="Beta-prop_EML-like_2nd"/>
</dbReference>
<dbReference type="PANTHER" id="PTHR13720">
    <property type="entry name" value="WD-40 REPEAT PROTEIN"/>
    <property type="match status" value="1"/>
</dbReference>
<evidence type="ECO:0000259" key="5">
    <source>
        <dbReference type="PROSITE" id="PS50309"/>
    </source>
</evidence>
<feature type="domain" description="Doublecortin" evidence="5">
    <location>
        <begin position="336"/>
        <end position="411"/>
    </location>
</feature>
<keyword evidence="2" id="KW-0677">Repeat</keyword>
<dbReference type="Pfam" id="PF23414">
    <property type="entry name" value="Beta-prop_EML_2"/>
    <property type="match status" value="1"/>
</dbReference>
<dbReference type="AlphaFoldDB" id="A0AAD9IVD7"/>
<dbReference type="SUPFAM" id="SSF89837">
    <property type="entry name" value="Doublecortin (DC)"/>
    <property type="match status" value="1"/>
</dbReference>
<feature type="region of interest" description="Disordered" evidence="4">
    <location>
        <begin position="23"/>
        <end position="119"/>
    </location>
</feature>
<evidence type="ECO:0000256" key="4">
    <source>
        <dbReference type="SAM" id="MobiDB-lite"/>
    </source>
</evidence>
<dbReference type="InterPro" id="IPR011047">
    <property type="entry name" value="Quinoprotein_ADH-like_sf"/>
</dbReference>
<evidence type="ECO:0000256" key="3">
    <source>
        <dbReference type="PROSITE-ProRule" id="PRU00221"/>
    </source>
</evidence>
<feature type="compositionally biased region" description="Basic and acidic residues" evidence="4">
    <location>
        <begin position="540"/>
        <end position="551"/>
    </location>
</feature>
<dbReference type="GO" id="GO:0008017">
    <property type="term" value="F:microtubule binding"/>
    <property type="evidence" value="ECO:0007669"/>
    <property type="project" value="TreeGrafter"/>
</dbReference>
<gene>
    <name evidence="6" type="ORF">LSH36_1249g00091</name>
</gene>
<dbReference type="Pfam" id="PF03607">
    <property type="entry name" value="DCX"/>
    <property type="match status" value="1"/>
</dbReference>
<dbReference type="SMART" id="SM00320">
    <property type="entry name" value="WD40"/>
    <property type="match status" value="8"/>
</dbReference>
<feature type="compositionally biased region" description="Polar residues" evidence="4">
    <location>
        <begin position="86"/>
        <end position="95"/>
    </location>
</feature>
<feature type="repeat" description="WD" evidence="3">
    <location>
        <begin position="936"/>
        <end position="977"/>
    </location>
</feature>
<dbReference type="InterPro" id="IPR036572">
    <property type="entry name" value="Doublecortin_dom_sf"/>
</dbReference>
<dbReference type="Gene3D" id="3.10.20.230">
    <property type="entry name" value="Doublecortin domain"/>
    <property type="match status" value="2"/>
</dbReference>
<dbReference type="InterPro" id="IPR001680">
    <property type="entry name" value="WD40_rpt"/>
</dbReference>
<dbReference type="PROSITE" id="PS50294">
    <property type="entry name" value="WD_REPEATS_REGION"/>
    <property type="match status" value="2"/>
</dbReference>
<feature type="compositionally biased region" description="Polar residues" evidence="4">
    <location>
        <begin position="474"/>
        <end position="492"/>
    </location>
</feature>